<feature type="non-terminal residue" evidence="2">
    <location>
        <position position="1"/>
    </location>
</feature>
<comment type="caution">
    <text evidence="2">The sequence shown here is derived from an EMBL/GenBank/DDBJ whole genome shotgun (WGS) entry which is preliminary data.</text>
</comment>
<reference evidence="2" key="1">
    <citation type="submission" date="2021-06" db="EMBL/GenBank/DDBJ databases">
        <authorList>
            <person name="Kallberg Y."/>
            <person name="Tangrot J."/>
            <person name="Rosling A."/>
        </authorList>
    </citation>
    <scope>NUCLEOTIDE SEQUENCE</scope>
    <source>
        <strain evidence="2">FL130A</strain>
    </source>
</reference>
<dbReference type="AlphaFoldDB" id="A0A9N9J538"/>
<keyword evidence="1" id="KW-1133">Transmembrane helix</keyword>
<name>A0A9N9J538_9GLOM</name>
<dbReference type="Proteomes" id="UP000789508">
    <property type="component" value="Unassembled WGS sequence"/>
</dbReference>
<keyword evidence="1" id="KW-0812">Transmembrane</keyword>
<accession>A0A9N9J538</accession>
<evidence type="ECO:0000313" key="2">
    <source>
        <dbReference type="EMBL" id="CAG8765012.1"/>
    </source>
</evidence>
<protein>
    <submittedName>
        <fullName evidence="2">2470_t:CDS:1</fullName>
    </submittedName>
</protein>
<evidence type="ECO:0000313" key="3">
    <source>
        <dbReference type="Proteomes" id="UP000789508"/>
    </source>
</evidence>
<proteinExistence type="predicted"/>
<keyword evidence="3" id="KW-1185">Reference proteome</keyword>
<feature type="non-terminal residue" evidence="2">
    <location>
        <position position="108"/>
    </location>
</feature>
<gene>
    <name evidence="2" type="ORF">ALEPTO_LOCUS13828</name>
</gene>
<keyword evidence="1" id="KW-0472">Membrane</keyword>
<organism evidence="2 3">
    <name type="scientific">Ambispora leptoticha</name>
    <dbReference type="NCBI Taxonomy" id="144679"/>
    <lineage>
        <taxon>Eukaryota</taxon>
        <taxon>Fungi</taxon>
        <taxon>Fungi incertae sedis</taxon>
        <taxon>Mucoromycota</taxon>
        <taxon>Glomeromycotina</taxon>
        <taxon>Glomeromycetes</taxon>
        <taxon>Archaeosporales</taxon>
        <taxon>Ambisporaceae</taxon>
        <taxon>Ambispora</taxon>
    </lineage>
</organism>
<dbReference type="EMBL" id="CAJVPS010048698">
    <property type="protein sequence ID" value="CAG8765012.1"/>
    <property type="molecule type" value="Genomic_DNA"/>
</dbReference>
<dbReference type="OrthoDB" id="2439760at2759"/>
<sequence length="108" mass="12620">FNEYKLSEDQIKSTIQYLFQDPTCRLIIQQSTVIAFLTPLFNVFPQEQITTIVVDATYNTNRLKYELYAILGIVDGAGFPLSYLFVKPDQKEKRSAVLLNWFYLIKEQ</sequence>
<feature type="transmembrane region" description="Helical" evidence="1">
    <location>
        <begin position="67"/>
        <end position="86"/>
    </location>
</feature>
<evidence type="ECO:0000256" key="1">
    <source>
        <dbReference type="SAM" id="Phobius"/>
    </source>
</evidence>